<dbReference type="SUPFAM" id="SSF82171">
    <property type="entry name" value="DPP6 N-terminal domain-like"/>
    <property type="match status" value="2"/>
</dbReference>
<dbReference type="Pfam" id="PF01345">
    <property type="entry name" value="DUF11"/>
    <property type="match status" value="1"/>
</dbReference>
<organism evidence="4 5">
    <name type="scientific">Occultella aeris</name>
    <dbReference type="NCBI Taxonomy" id="2761496"/>
    <lineage>
        <taxon>Bacteria</taxon>
        <taxon>Bacillati</taxon>
        <taxon>Actinomycetota</taxon>
        <taxon>Actinomycetes</taxon>
        <taxon>Micrococcales</taxon>
        <taxon>Ruaniaceae</taxon>
        <taxon>Occultella</taxon>
    </lineage>
</organism>
<dbReference type="InterPro" id="IPR013783">
    <property type="entry name" value="Ig-like_fold"/>
</dbReference>
<dbReference type="Pfam" id="PF07676">
    <property type="entry name" value="PD40"/>
    <property type="match status" value="4"/>
</dbReference>
<dbReference type="InterPro" id="IPR001434">
    <property type="entry name" value="OmcB-like_DUF11"/>
</dbReference>
<proteinExistence type="inferred from homology"/>
<dbReference type="InterPro" id="IPR011042">
    <property type="entry name" value="6-blade_b-propeller_TolB-like"/>
</dbReference>
<dbReference type="PANTHER" id="PTHR36842:SF1">
    <property type="entry name" value="PROTEIN TOLB"/>
    <property type="match status" value="1"/>
</dbReference>
<keyword evidence="2" id="KW-0732">Signal</keyword>
<evidence type="ECO:0000259" key="3">
    <source>
        <dbReference type="Pfam" id="PF01345"/>
    </source>
</evidence>
<comment type="caution">
    <text evidence="4">The sequence shown here is derived from an EMBL/GenBank/DDBJ whole genome shotgun (WGS) entry which is preliminary data.</text>
</comment>
<dbReference type="RefSeq" id="WP_156739719.1">
    <property type="nucleotide sequence ID" value="NZ_CACRYJ010000015.1"/>
</dbReference>
<dbReference type="GO" id="GO:0005975">
    <property type="term" value="P:carbohydrate metabolic process"/>
    <property type="evidence" value="ECO:0007669"/>
    <property type="project" value="UniProtKB-ARBA"/>
</dbReference>
<dbReference type="EMBL" id="CACRYJ010000015">
    <property type="protein sequence ID" value="VZO35722.1"/>
    <property type="molecule type" value="Genomic_DNA"/>
</dbReference>
<evidence type="ECO:0000256" key="1">
    <source>
        <dbReference type="ARBA" id="ARBA00009820"/>
    </source>
</evidence>
<feature type="chain" id="PRO_5039062905" evidence="2">
    <location>
        <begin position="21"/>
        <end position="1087"/>
    </location>
</feature>
<dbReference type="Proteomes" id="UP000419743">
    <property type="component" value="Unassembled WGS sequence"/>
</dbReference>
<dbReference type="InterPro" id="IPR011659">
    <property type="entry name" value="WD40"/>
</dbReference>
<gene>
    <name evidence="4" type="ORF">HALOF300_00920</name>
</gene>
<sequence length="1087" mass="111326">MARTLAVTAALGLLAPAAVAGVPMPPVTAELPAPDAVATRVAFTQGPGGLVEAAYSIGSAGGVEYLAGPDVEPVPGSEGDRELSTTFTVSSAATSASSWVGTTESTVGDVYVRYDQGDPIRITCDDARVSHPVVSPDGIRVAYATRSDDETWRIDIATIGDPPCTGGIVDTVPRGPGDDVWPTWLPVGFGFSWDLAFSSTREDPLGDLYIVNTAEIDAEPIRITDDPGADVQPSATEVTWAGQTQVPVLAFGTTRYRPDGSIALIYLVGSPEMWEDSVEDPWANSELTAPQGSEPVTVETEGGFQGGEAVLTFTSAEYDPYGDVFATELSIDVFEFEDFEASAGESYPVFATPGVAESHAAWIDPPSGFPDQGEIDTILRATAGPVPDDVGDVEAATGERARVFPGSTEQDDGAAAYSPDGAWLVFSSEVVTEDEQVGRRLMLAAADGSAVAPLGYAWDPGTGEGSGLPAVDVNPAWSPDGTRIAFERRYAGEGVTEQIMTAQFVTDGSVGETVQITDPFDDGNFAEPSWAPDGRTLAVTGWTDFSTAAVGGIDQQLTLIDLSDPGSPVLTPISHLAEDCEGTGCFPVPVAGRSPAWSPDGTVIALADANLPSFGMSEDAFDLRGGIGLIALNPDDRTGPVSTVTPLVGFGPGEVATPSRALLSAATDPAWSPDGSQIYLAGQPAGLANDWGIYAIAPDGTGLRVVTQESGPETEPTVQPDVDLSLTMTASPNVVPVGGASELTLTVRNEGQRPVATYRVLLEVPAELQFGEPPPGCTLDDLVFTCLPTEPLGPLGVSILTITVLGRVPGTNPEVTAVVLPGGPDRDVDNNSVATTINISGVPGTTDGQVDLAVTLTLSTPTAWVGGQSVLATYTVTNSGTAPVTEATVTTGYPAAVAPSVSGVPSATPPPIADPAAVACLTGAGVCTVGPLAPGESAVLVAGLLPTGPAQPGEVTAAVAVGPGAGAGVDVDPTNDAARAVVTVLQPEIRLLPSVARPGDAVLAYGENFPPGQAVMLTWSQGITVNPGPYVVSAEGRLVVPLVLVSRDLLGERDVIAISLAGAFGEVRGPLLVVPRSIQAPNFLGRS</sequence>
<protein>
    <submittedName>
        <fullName evidence="4">Translocation protein TolB</fullName>
    </submittedName>
</protein>
<accession>A0A7M4DFM9</accession>
<feature type="signal peptide" evidence="2">
    <location>
        <begin position="1"/>
        <end position="20"/>
    </location>
</feature>
<dbReference type="Gene3D" id="2.60.40.10">
    <property type="entry name" value="Immunoglobulins"/>
    <property type="match status" value="1"/>
</dbReference>
<dbReference type="AlphaFoldDB" id="A0A7M4DFM9"/>
<evidence type="ECO:0000313" key="5">
    <source>
        <dbReference type="Proteomes" id="UP000419743"/>
    </source>
</evidence>
<dbReference type="PANTHER" id="PTHR36842">
    <property type="entry name" value="PROTEIN TOLB HOMOLOG"/>
    <property type="match status" value="1"/>
</dbReference>
<name>A0A7M4DFM9_9MICO</name>
<evidence type="ECO:0000313" key="4">
    <source>
        <dbReference type="EMBL" id="VZO35722.1"/>
    </source>
</evidence>
<feature type="domain" description="DUF11" evidence="3">
    <location>
        <begin position="851"/>
        <end position="981"/>
    </location>
</feature>
<evidence type="ECO:0000256" key="2">
    <source>
        <dbReference type="SAM" id="SignalP"/>
    </source>
</evidence>
<reference evidence="4 5" key="1">
    <citation type="submission" date="2019-11" db="EMBL/GenBank/DDBJ databases">
        <authorList>
            <person name="Criscuolo A."/>
        </authorList>
    </citation>
    <scope>NUCLEOTIDE SEQUENCE [LARGE SCALE GENOMIC DNA]</scope>
    <source>
        <strain evidence="4">CIP111667</strain>
    </source>
</reference>
<dbReference type="Gene3D" id="2.120.10.30">
    <property type="entry name" value="TolB, C-terminal domain"/>
    <property type="match status" value="3"/>
</dbReference>
<comment type="similarity">
    <text evidence="1">Belongs to the TolB family.</text>
</comment>
<keyword evidence="5" id="KW-1185">Reference proteome</keyword>